<evidence type="ECO:0000313" key="3">
    <source>
        <dbReference type="Proteomes" id="UP000176349"/>
    </source>
</evidence>
<evidence type="ECO:0008006" key="4">
    <source>
        <dbReference type="Google" id="ProtNLM"/>
    </source>
</evidence>
<proteinExistence type="predicted"/>
<name>A0A1G2C676_9BACT</name>
<dbReference type="EMBL" id="MHKV01000030">
    <property type="protein sequence ID" value="OGY96904.1"/>
    <property type="molecule type" value="Genomic_DNA"/>
</dbReference>
<sequence>MRKHTAQRAANNSRGGQLLIEAMIAISIITVGIVGVLALLSRSLTLNRVVADQYTATYLAAEGIEVVKNIIDANIVNVRPWNQGLTDGAYEVDFQSVALTPDQGRQVQFDAATGRFGYQGGAPTNYRRRIQIALVSADEVRVNSVVDWTTHGGGTFSLDTEDHFFNWRP</sequence>
<protein>
    <recommendedName>
        <fullName evidence="4">Type 4 fimbrial biogenesis protein PilV</fullName>
    </recommendedName>
</protein>
<gene>
    <name evidence="2" type="ORF">A2128_02230</name>
</gene>
<dbReference type="AlphaFoldDB" id="A0A1G2C676"/>
<keyword evidence="1" id="KW-1133">Transmembrane helix</keyword>
<accession>A0A1G2C676</accession>
<keyword evidence="1" id="KW-0472">Membrane</keyword>
<organism evidence="2 3">
    <name type="scientific">Candidatus Liptonbacteria bacterium GWC1_60_9</name>
    <dbReference type="NCBI Taxonomy" id="1798645"/>
    <lineage>
        <taxon>Bacteria</taxon>
        <taxon>Candidatus Liptoniibacteriota</taxon>
    </lineage>
</organism>
<reference evidence="2 3" key="1">
    <citation type="journal article" date="2016" name="Nat. Commun.">
        <title>Thousands of microbial genomes shed light on interconnected biogeochemical processes in an aquifer system.</title>
        <authorList>
            <person name="Anantharaman K."/>
            <person name="Brown C.T."/>
            <person name="Hug L.A."/>
            <person name="Sharon I."/>
            <person name="Castelle C.J."/>
            <person name="Probst A.J."/>
            <person name="Thomas B.C."/>
            <person name="Singh A."/>
            <person name="Wilkins M.J."/>
            <person name="Karaoz U."/>
            <person name="Brodie E.L."/>
            <person name="Williams K.H."/>
            <person name="Hubbard S.S."/>
            <person name="Banfield J.F."/>
        </authorList>
    </citation>
    <scope>NUCLEOTIDE SEQUENCE [LARGE SCALE GENOMIC DNA]</scope>
</reference>
<feature type="transmembrane region" description="Helical" evidence="1">
    <location>
        <begin position="20"/>
        <end position="40"/>
    </location>
</feature>
<keyword evidence="1" id="KW-0812">Transmembrane</keyword>
<dbReference type="Proteomes" id="UP000176349">
    <property type="component" value="Unassembled WGS sequence"/>
</dbReference>
<evidence type="ECO:0000313" key="2">
    <source>
        <dbReference type="EMBL" id="OGY96904.1"/>
    </source>
</evidence>
<evidence type="ECO:0000256" key="1">
    <source>
        <dbReference type="SAM" id="Phobius"/>
    </source>
</evidence>
<comment type="caution">
    <text evidence="2">The sequence shown here is derived from an EMBL/GenBank/DDBJ whole genome shotgun (WGS) entry which is preliminary data.</text>
</comment>